<dbReference type="GO" id="GO:0008113">
    <property type="term" value="F:peptide-methionine (S)-S-oxide reductase activity"/>
    <property type="evidence" value="ECO:0007669"/>
    <property type="project" value="UniProtKB-EC"/>
</dbReference>
<dbReference type="Pfam" id="PF01625">
    <property type="entry name" value="PMSR"/>
    <property type="match status" value="1"/>
</dbReference>
<dbReference type="InterPro" id="IPR050162">
    <property type="entry name" value="MsrA_MetSO_reductase"/>
</dbReference>
<feature type="domain" description="PPIase FKBP-type" evidence="6">
    <location>
        <begin position="57"/>
        <end position="121"/>
    </location>
</feature>
<comment type="similarity">
    <text evidence="1">Belongs to the MsrA Met sulfoxide reductase family.</text>
</comment>
<comment type="catalytic activity">
    <reaction evidence="3">
        <text>L-methionyl-[protein] + [thioredoxin]-disulfide + H2O = L-methionyl-(S)-S-oxide-[protein] + [thioredoxin]-dithiol</text>
        <dbReference type="Rhea" id="RHEA:14217"/>
        <dbReference type="Rhea" id="RHEA-COMP:10698"/>
        <dbReference type="Rhea" id="RHEA-COMP:10700"/>
        <dbReference type="Rhea" id="RHEA-COMP:12313"/>
        <dbReference type="Rhea" id="RHEA-COMP:12315"/>
        <dbReference type="ChEBI" id="CHEBI:15377"/>
        <dbReference type="ChEBI" id="CHEBI:16044"/>
        <dbReference type="ChEBI" id="CHEBI:29950"/>
        <dbReference type="ChEBI" id="CHEBI:44120"/>
        <dbReference type="ChEBI" id="CHEBI:50058"/>
        <dbReference type="EC" id="1.8.4.11"/>
    </reaction>
</comment>
<dbReference type="GO" id="GO:0005737">
    <property type="term" value="C:cytoplasm"/>
    <property type="evidence" value="ECO:0007669"/>
    <property type="project" value="TreeGrafter"/>
</dbReference>
<dbReference type="InterPro" id="IPR002569">
    <property type="entry name" value="Met_Sox_Rdtase_MsrA_dom"/>
</dbReference>
<dbReference type="SUPFAM" id="SSF54534">
    <property type="entry name" value="FKBP-like"/>
    <property type="match status" value="1"/>
</dbReference>
<evidence type="ECO:0000259" key="6">
    <source>
        <dbReference type="PROSITE" id="PS50059"/>
    </source>
</evidence>
<dbReference type="PROSITE" id="PS50059">
    <property type="entry name" value="FKBP_PPIASE"/>
    <property type="match status" value="1"/>
</dbReference>
<evidence type="ECO:0000256" key="4">
    <source>
        <dbReference type="ARBA" id="ARBA00048782"/>
    </source>
</evidence>
<dbReference type="Gene3D" id="3.10.50.40">
    <property type="match status" value="1"/>
</dbReference>
<dbReference type="PANTHER" id="PTHR42799">
    <property type="entry name" value="MITOCHONDRIAL PEPTIDE METHIONINE SULFOXIDE REDUCTASE"/>
    <property type="match status" value="1"/>
</dbReference>
<dbReference type="PANTHER" id="PTHR42799:SF2">
    <property type="entry name" value="MITOCHONDRIAL PEPTIDE METHIONINE SULFOXIDE REDUCTASE"/>
    <property type="match status" value="1"/>
</dbReference>
<dbReference type="GO" id="GO:0034599">
    <property type="term" value="P:cellular response to oxidative stress"/>
    <property type="evidence" value="ECO:0007669"/>
    <property type="project" value="TreeGrafter"/>
</dbReference>
<comment type="catalytic activity">
    <reaction evidence="4">
        <text>[thioredoxin]-disulfide + L-methionine + H2O = L-methionine (S)-S-oxide + [thioredoxin]-dithiol</text>
        <dbReference type="Rhea" id="RHEA:19993"/>
        <dbReference type="Rhea" id="RHEA-COMP:10698"/>
        <dbReference type="Rhea" id="RHEA-COMP:10700"/>
        <dbReference type="ChEBI" id="CHEBI:15377"/>
        <dbReference type="ChEBI" id="CHEBI:29950"/>
        <dbReference type="ChEBI" id="CHEBI:50058"/>
        <dbReference type="ChEBI" id="CHEBI:57844"/>
        <dbReference type="ChEBI" id="CHEBI:58772"/>
        <dbReference type="EC" id="1.8.4.11"/>
    </reaction>
</comment>
<evidence type="ECO:0000313" key="7">
    <source>
        <dbReference type="EMBL" id="CAD8469234.1"/>
    </source>
</evidence>
<dbReference type="EMBL" id="HBEO01003313">
    <property type="protein sequence ID" value="CAD8469234.1"/>
    <property type="molecule type" value="Transcribed_RNA"/>
</dbReference>
<accession>A0A7S0E031</accession>
<dbReference type="GO" id="GO:0003755">
    <property type="term" value="F:peptidyl-prolyl cis-trans isomerase activity"/>
    <property type="evidence" value="ECO:0007669"/>
    <property type="project" value="UniProtKB-KW"/>
</dbReference>
<evidence type="ECO:0000256" key="5">
    <source>
        <dbReference type="PROSITE-ProRule" id="PRU00277"/>
    </source>
</evidence>
<dbReference type="NCBIfam" id="TIGR00401">
    <property type="entry name" value="msrA"/>
    <property type="match status" value="1"/>
</dbReference>
<dbReference type="InterPro" id="IPR001179">
    <property type="entry name" value="PPIase_FKBP_dom"/>
</dbReference>
<keyword evidence="5" id="KW-0413">Isomerase</keyword>
<gene>
    <name evidence="7" type="ORF">HPHI1048_LOCUS2341</name>
</gene>
<keyword evidence="5" id="KW-0697">Rotamase</keyword>
<dbReference type="InterPro" id="IPR046357">
    <property type="entry name" value="PPIase_dom_sf"/>
</dbReference>
<dbReference type="HAMAP" id="MF_01401">
    <property type="entry name" value="MsrA"/>
    <property type="match status" value="1"/>
</dbReference>
<name>A0A7S0E031_9CRYP</name>
<organism evidence="7">
    <name type="scientific">Hanusia phi</name>
    <dbReference type="NCBI Taxonomy" id="3032"/>
    <lineage>
        <taxon>Eukaryota</taxon>
        <taxon>Cryptophyceae</taxon>
        <taxon>Pyrenomonadales</taxon>
        <taxon>Geminigeraceae</taxon>
        <taxon>Hanusia</taxon>
    </lineage>
</organism>
<dbReference type="InterPro" id="IPR036509">
    <property type="entry name" value="Met_Sox_Rdtase_MsrA_sf"/>
</dbReference>
<dbReference type="Gene3D" id="3.30.1060.10">
    <property type="entry name" value="Peptide methionine sulphoxide reductase MsrA"/>
    <property type="match status" value="1"/>
</dbReference>
<dbReference type="AlphaFoldDB" id="A0A7S0E031"/>
<reference evidence="7" key="1">
    <citation type="submission" date="2021-01" db="EMBL/GenBank/DDBJ databases">
        <authorList>
            <person name="Corre E."/>
            <person name="Pelletier E."/>
            <person name="Niang G."/>
            <person name="Scheremetjew M."/>
            <person name="Finn R."/>
            <person name="Kale V."/>
            <person name="Holt S."/>
            <person name="Cochrane G."/>
            <person name="Meng A."/>
            <person name="Brown T."/>
            <person name="Cohen L."/>
        </authorList>
    </citation>
    <scope>NUCLEOTIDE SEQUENCE</scope>
    <source>
        <strain evidence="7">CCMP325</strain>
    </source>
</reference>
<sequence>MAPRAPPLRAKNIGYRCDALVALHGRLKRKDPLFQRDTAARNSLSLSCSITKEVEHGDIVTVHYIGRLESGKEFDNTRQRAPVEFEVGGGRVIDGVEEAVIGMKEGELNCFKIPCEKAFGPIKLDLIVNVSKSECPEDLVVGQRLGIKGLHVIVSNIYPDKMEIDGNLPLAGEDLLMEVEVLRILKSNDCRLATFAGGSFWPLELIFQRIPGVVSTQAGYTGGTKDNPTYPEVCSESTGHAEAVLVKYDPKRVSYLQLLETFFEHVDVTQLNRQGNDVGTQYRNGIYYHDLVQKKEAETALLYVQEQLDVQPFFDVERSNEFDIPVVQENCTVVTELLPAKKFWRAEEKHQQFLEKLGFCSEKGSKEPIVWEFEFEGARLSVRELLEEK</sequence>
<comment type="catalytic activity">
    <reaction evidence="5">
        <text>[protein]-peptidylproline (omega=180) = [protein]-peptidylproline (omega=0)</text>
        <dbReference type="Rhea" id="RHEA:16237"/>
        <dbReference type="Rhea" id="RHEA-COMP:10747"/>
        <dbReference type="Rhea" id="RHEA-COMP:10748"/>
        <dbReference type="ChEBI" id="CHEBI:83833"/>
        <dbReference type="ChEBI" id="CHEBI:83834"/>
        <dbReference type="EC" id="5.2.1.8"/>
    </reaction>
</comment>
<keyword evidence="2" id="KW-0560">Oxidoreductase</keyword>
<proteinExistence type="inferred from homology"/>
<evidence type="ECO:0000256" key="1">
    <source>
        <dbReference type="ARBA" id="ARBA00005591"/>
    </source>
</evidence>
<evidence type="ECO:0000256" key="3">
    <source>
        <dbReference type="ARBA" id="ARBA00047806"/>
    </source>
</evidence>
<protein>
    <recommendedName>
        <fullName evidence="5">peptidylprolyl isomerase</fullName>
        <ecNumber evidence="5">5.2.1.8</ecNumber>
    </recommendedName>
</protein>
<dbReference type="Pfam" id="PF00254">
    <property type="entry name" value="FKBP_C"/>
    <property type="match status" value="1"/>
</dbReference>
<evidence type="ECO:0000256" key="2">
    <source>
        <dbReference type="ARBA" id="ARBA00023002"/>
    </source>
</evidence>
<dbReference type="SUPFAM" id="SSF55068">
    <property type="entry name" value="Peptide methionine sulfoxide reductase"/>
    <property type="match status" value="1"/>
</dbReference>
<dbReference type="EC" id="5.2.1.8" evidence="5"/>